<dbReference type="SUPFAM" id="SSF52540">
    <property type="entry name" value="P-loop containing nucleoside triphosphate hydrolases"/>
    <property type="match status" value="1"/>
</dbReference>
<evidence type="ECO:0000256" key="2">
    <source>
        <dbReference type="ARBA" id="ARBA00022741"/>
    </source>
</evidence>
<evidence type="ECO:0000259" key="5">
    <source>
        <dbReference type="PROSITE" id="PS50893"/>
    </source>
</evidence>
<dbReference type="InterPro" id="IPR003439">
    <property type="entry name" value="ABC_transporter-like_ATP-bd"/>
</dbReference>
<dbReference type="AlphaFoldDB" id="A0A0S4QJM4"/>
<dbReference type="GO" id="GO:0005886">
    <property type="term" value="C:plasma membrane"/>
    <property type="evidence" value="ECO:0007669"/>
    <property type="project" value="TreeGrafter"/>
</dbReference>
<dbReference type="GO" id="GO:0005524">
    <property type="term" value="F:ATP binding"/>
    <property type="evidence" value="ECO:0007669"/>
    <property type="project" value="UniProtKB-KW"/>
</dbReference>
<dbReference type="InterPro" id="IPR003593">
    <property type="entry name" value="AAA+_ATPase"/>
</dbReference>
<dbReference type="CDD" id="cd03219">
    <property type="entry name" value="ABC_Mj1267_LivG_branched"/>
    <property type="match status" value="1"/>
</dbReference>
<feature type="region of interest" description="Disordered" evidence="4">
    <location>
        <begin position="1"/>
        <end position="20"/>
    </location>
</feature>
<dbReference type="RefSeq" id="WP_091273713.1">
    <property type="nucleotide sequence ID" value="NZ_FAOZ01000004.1"/>
</dbReference>
<dbReference type="PANTHER" id="PTHR45772:SF1">
    <property type="entry name" value="ABC TRANSPORTER ATP-BINDING PROTEIN"/>
    <property type="match status" value="1"/>
</dbReference>
<feature type="domain" description="ABC transporter" evidence="5">
    <location>
        <begin position="23"/>
        <end position="271"/>
    </location>
</feature>
<dbReference type="PANTHER" id="PTHR45772">
    <property type="entry name" value="CONSERVED COMPONENT OF ABC TRANSPORTER FOR NATURAL AMINO ACIDS-RELATED"/>
    <property type="match status" value="1"/>
</dbReference>
<dbReference type="Pfam" id="PF00005">
    <property type="entry name" value="ABC_tran"/>
    <property type="match status" value="1"/>
</dbReference>
<dbReference type="InterPro" id="IPR051120">
    <property type="entry name" value="ABC_AA/LPS_Transport"/>
</dbReference>
<dbReference type="Proteomes" id="UP000198802">
    <property type="component" value="Unassembled WGS sequence"/>
</dbReference>
<dbReference type="GO" id="GO:0016887">
    <property type="term" value="F:ATP hydrolysis activity"/>
    <property type="evidence" value="ECO:0007669"/>
    <property type="project" value="InterPro"/>
</dbReference>
<dbReference type="PROSITE" id="PS50893">
    <property type="entry name" value="ABC_TRANSPORTER_2"/>
    <property type="match status" value="1"/>
</dbReference>
<evidence type="ECO:0000313" key="6">
    <source>
        <dbReference type="EMBL" id="CUU55036.1"/>
    </source>
</evidence>
<dbReference type="Pfam" id="PF12399">
    <property type="entry name" value="BCA_ABC_TP_C"/>
    <property type="match status" value="1"/>
</dbReference>
<evidence type="ECO:0000313" key="7">
    <source>
        <dbReference type="Proteomes" id="UP000198802"/>
    </source>
</evidence>
<dbReference type="FunFam" id="3.40.50.300:FF:000421">
    <property type="entry name" value="Branched-chain amino acid ABC transporter ATP-binding protein"/>
    <property type="match status" value="1"/>
</dbReference>
<evidence type="ECO:0000256" key="3">
    <source>
        <dbReference type="ARBA" id="ARBA00022840"/>
    </source>
</evidence>
<protein>
    <submittedName>
        <fullName evidence="6">Branched-chain amino acid transport system ATP-binding protein</fullName>
    </submittedName>
</protein>
<dbReference type="PROSITE" id="PS00211">
    <property type="entry name" value="ABC_TRANSPORTER_1"/>
    <property type="match status" value="1"/>
</dbReference>
<accession>A0A0S4QJM4</accession>
<sequence>MTGANATSAGTPTTTTDDAPPWLRVQGVSVTFGALKALSDVSLSVEPGHIHAIIGPNGAGKSTLFNVISGLYRTTAGEVWLGDDELTSLRPHQITRLGLGRAFQNIVLPPHATVERSIMLGRHHLTSAGFVRTGLRLPSAVREQRLHAARVREIADFLELGDLFDAEVSGLSYGDRKRVEVGRALATEPRVLLLDEPVAGMNATESALMAEQLRSIRAGLGITILLVEHDMAMVMAIADRVTVLDFGTVIASGTPTEIQRDPEVIRAYLGSSDGISEAAPTATDLPRREQP</sequence>
<dbReference type="InterPro" id="IPR027417">
    <property type="entry name" value="P-loop_NTPase"/>
</dbReference>
<dbReference type="EMBL" id="FAOZ01000004">
    <property type="protein sequence ID" value="CUU55036.1"/>
    <property type="molecule type" value="Genomic_DNA"/>
</dbReference>
<keyword evidence="3 6" id="KW-0067">ATP-binding</keyword>
<dbReference type="SMART" id="SM00382">
    <property type="entry name" value="AAA"/>
    <property type="match status" value="1"/>
</dbReference>
<evidence type="ECO:0000256" key="4">
    <source>
        <dbReference type="SAM" id="MobiDB-lite"/>
    </source>
</evidence>
<keyword evidence="2" id="KW-0547">Nucleotide-binding</keyword>
<organism evidence="6 7">
    <name type="scientific">Parafrankia irregularis</name>
    <dbReference type="NCBI Taxonomy" id="795642"/>
    <lineage>
        <taxon>Bacteria</taxon>
        <taxon>Bacillati</taxon>
        <taxon>Actinomycetota</taxon>
        <taxon>Actinomycetes</taxon>
        <taxon>Frankiales</taxon>
        <taxon>Frankiaceae</taxon>
        <taxon>Parafrankia</taxon>
    </lineage>
</organism>
<keyword evidence="1" id="KW-0813">Transport</keyword>
<dbReference type="Gene3D" id="3.40.50.300">
    <property type="entry name" value="P-loop containing nucleotide triphosphate hydrolases"/>
    <property type="match status" value="1"/>
</dbReference>
<dbReference type="InterPro" id="IPR032823">
    <property type="entry name" value="BCA_ABC_TP_C"/>
</dbReference>
<gene>
    <name evidence="6" type="ORF">Ga0074812_104117</name>
</gene>
<proteinExistence type="predicted"/>
<evidence type="ECO:0000256" key="1">
    <source>
        <dbReference type="ARBA" id="ARBA00022448"/>
    </source>
</evidence>
<reference evidence="7" key="1">
    <citation type="submission" date="2015-11" db="EMBL/GenBank/DDBJ databases">
        <authorList>
            <person name="Varghese N."/>
        </authorList>
    </citation>
    <scope>NUCLEOTIDE SEQUENCE [LARGE SCALE GENOMIC DNA]</scope>
    <source>
        <strain evidence="7">DSM 45899</strain>
    </source>
</reference>
<keyword evidence="7" id="KW-1185">Reference proteome</keyword>
<name>A0A0S4QJM4_9ACTN</name>
<dbReference type="InterPro" id="IPR017871">
    <property type="entry name" value="ABC_transporter-like_CS"/>
</dbReference>